<dbReference type="OrthoDB" id="798937at2"/>
<dbReference type="RefSeq" id="WP_011506765.1">
    <property type="nucleotide sequence ID" value="NC_007963.1"/>
</dbReference>
<keyword evidence="3" id="KW-0732">Signal</keyword>
<evidence type="ECO:0000256" key="3">
    <source>
        <dbReference type="SAM" id="SignalP"/>
    </source>
</evidence>
<dbReference type="SUPFAM" id="SSF53300">
    <property type="entry name" value="vWA-like"/>
    <property type="match status" value="1"/>
</dbReference>
<dbReference type="Gene3D" id="3.40.50.410">
    <property type="entry name" value="von Willebrand factor, type A domain"/>
    <property type="match status" value="1"/>
</dbReference>
<reference evidence="5 6" key="1">
    <citation type="journal article" date="2011" name="Stand. Genomic Sci.">
        <title>Complete genome sequence of the halophilic and highly halotolerant Chromohalobacter salexigens type strain (1H11(T)).</title>
        <authorList>
            <person name="Copeland A."/>
            <person name="O'Connor K."/>
            <person name="Lucas S."/>
            <person name="Lapidus A."/>
            <person name="Berry K.W."/>
            <person name="Detter J.C."/>
            <person name="Del Rio T.G."/>
            <person name="Hammon N."/>
            <person name="Dalin E."/>
            <person name="Tice H."/>
            <person name="Pitluck S."/>
            <person name="Bruce D."/>
            <person name="Goodwin L."/>
            <person name="Han C."/>
            <person name="Tapia R."/>
            <person name="Saunders E."/>
            <person name="Schmutz J."/>
            <person name="Brettin T."/>
            <person name="Larimer F."/>
            <person name="Land M."/>
            <person name="Hauser L."/>
            <person name="Vargas C."/>
            <person name="Nieto J.J."/>
            <person name="Kyrpides N.C."/>
            <person name="Ivanova N."/>
            <person name="Goker M."/>
            <person name="Klenk H.P."/>
            <person name="Csonka L.N."/>
            <person name="Woyke T."/>
        </authorList>
    </citation>
    <scope>NUCLEOTIDE SEQUENCE [LARGE SCALE GENOMIC DNA]</scope>
    <source>
        <strain evidence="6">ATCC BAA-138 / DSM 3043 / CIP 106854 / NCIMB 13768 / 1H11</strain>
    </source>
</reference>
<evidence type="ECO:0000256" key="2">
    <source>
        <dbReference type="SAM" id="Phobius"/>
    </source>
</evidence>
<name>Q1QXI9_CHRI1</name>
<keyword evidence="2" id="KW-0812">Transmembrane</keyword>
<organism evidence="5 6">
    <name type="scientific">Chromohalobacter israelensis (strain ATCC BAA-138 / DSM 3043 / CIP 106854 / NCIMB 13768 / 1H11)</name>
    <name type="common">Chromohalobacter salexigens</name>
    <dbReference type="NCBI Taxonomy" id="290398"/>
    <lineage>
        <taxon>Bacteria</taxon>
        <taxon>Pseudomonadati</taxon>
        <taxon>Pseudomonadota</taxon>
        <taxon>Gammaproteobacteria</taxon>
        <taxon>Oceanospirillales</taxon>
        <taxon>Halomonadaceae</taxon>
        <taxon>Chromohalobacter</taxon>
    </lineage>
</organism>
<feature type="compositionally biased region" description="Basic and acidic residues" evidence="1">
    <location>
        <begin position="518"/>
        <end position="530"/>
    </location>
</feature>
<feature type="signal peptide" evidence="3">
    <location>
        <begin position="1"/>
        <end position="22"/>
    </location>
</feature>
<protein>
    <submittedName>
        <fullName evidence="5">von Willebrand factor, type A</fullName>
    </submittedName>
</protein>
<dbReference type="InterPro" id="IPR036465">
    <property type="entry name" value="vWFA_dom_sf"/>
</dbReference>
<evidence type="ECO:0000259" key="4">
    <source>
        <dbReference type="PROSITE" id="PS50234"/>
    </source>
</evidence>
<evidence type="ECO:0000256" key="1">
    <source>
        <dbReference type="SAM" id="MobiDB-lite"/>
    </source>
</evidence>
<dbReference type="Pfam" id="PF13768">
    <property type="entry name" value="VWA_3"/>
    <property type="match status" value="1"/>
</dbReference>
<dbReference type="STRING" id="290398.Csal_1466"/>
<dbReference type="KEGG" id="csa:Csal_1466"/>
<keyword evidence="2" id="KW-1133">Transmembrane helix</keyword>
<dbReference type="EMBL" id="CP000285">
    <property type="protein sequence ID" value="ABE58819.1"/>
    <property type="molecule type" value="Genomic_DNA"/>
</dbReference>
<evidence type="ECO:0000313" key="5">
    <source>
        <dbReference type="EMBL" id="ABE58819.1"/>
    </source>
</evidence>
<dbReference type="AlphaFoldDB" id="Q1QXI9"/>
<dbReference type="PROSITE" id="PS50234">
    <property type="entry name" value="VWFA"/>
    <property type="match status" value="1"/>
</dbReference>
<dbReference type="GeneID" id="95334193"/>
<gene>
    <name evidence="5" type="ordered locus">Csal_1466</name>
</gene>
<accession>Q1QXI9</accession>
<keyword evidence="6" id="KW-1185">Reference proteome</keyword>
<evidence type="ECO:0000313" key="6">
    <source>
        <dbReference type="Proteomes" id="UP000000239"/>
    </source>
</evidence>
<dbReference type="InterPro" id="IPR002035">
    <property type="entry name" value="VWF_A"/>
</dbReference>
<keyword evidence="2" id="KW-0472">Membrane</keyword>
<dbReference type="eggNOG" id="COG2304">
    <property type="taxonomic scope" value="Bacteria"/>
</dbReference>
<feature type="chain" id="PRO_5004196462" evidence="3">
    <location>
        <begin position="23"/>
        <end position="596"/>
    </location>
</feature>
<dbReference type="SMART" id="SM00327">
    <property type="entry name" value="VWA"/>
    <property type="match status" value="1"/>
</dbReference>
<feature type="transmembrane region" description="Helical" evidence="2">
    <location>
        <begin position="562"/>
        <end position="580"/>
    </location>
</feature>
<proteinExistence type="predicted"/>
<feature type="region of interest" description="Disordered" evidence="1">
    <location>
        <begin position="503"/>
        <end position="530"/>
    </location>
</feature>
<dbReference type="HOGENOM" id="CLU_012610_0_0_6"/>
<dbReference type="CDD" id="cd00198">
    <property type="entry name" value="vWFA"/>
    <property type="match status" value="1"/>
</dbReference>
<sequence length="596" mass="65046">MRALFALLLVCVGGLMSSPGWTQDATPPDVRMIFDVSGSMKANDPANLRASALQLAAALLPSQARGSVWTFGTQVRNPLPDGKVDAEWRRRARSLSPQLVDYQQFTDIEQALREASQAAGGKRHVILLTDGMVDLPGSGEVKRKRDAASRETLIASLAPELATQDVVVHTIALSRNVDRDLLERVSQSTDGLAAVAETPEELLRAFLDVLERIVPSDRVPLEDGRFDIDPEVDGFNALLFHDQDAPGATLVGPDGERYTRDDHPDDILWQSMPRYDLIRVPDPAAGEWHVEGQVGDSRVTVESPLTLRTETMPTSLYLGFDTPLEAWLSREGETLVGDAMPEGMRMRAELRDLDDATLSSTTLTAGEDGHFTGTLPAPEQEGNARLVVTAEGPTRVRERVQGVNVIPPLAASLNDDATTVILEAQHPRLDADNTRVSSSVLGESLDVEPVGPKTWHIALPDLDPHQSVPLELTLEVTLDGRTWSIRLPALRLNPDARIGLSGADVGAAPSAEALPDTGEERTESAEEGERNLSEMAGALWHKAGDEWQALKPHVAPYAKRPATWAALAALLLAVVVLSVMRRRARRRRRRRREPHV</sequence>
<dbReference type="Proteomes" id="UP000000239">
    <property type="component" value="Chromosome"/>
</dbReference>
<feature type="domain" description="VWFA" evidence="4">
    <location>
        <begin position="29"/>
        <end position="210"/>
    </location>
</feature>